<protein>
    <submittedName>
        <fullName evidence="4">Polysaccharide deacetylase</fullName>
    </submittedName>
</protein>
<evidence type="ECO:0000256" key="2">
    <source>
        <dbReference type="ARBA" id="ARBA00022737"/>
    </source>
</evidence>
<dbReference type="eggNOG" id="COG0726">
    <property type="taxonomic scope" value="Bacteria"/>
</dbReference>
<gene>
    <name evidence="4" type="ORF">BABA_10026</name>
</gene>
<dbReference type="EMBL" id="AJLS01000056">
    <property type="protein sequence ID" value="EKN69389.1"/>
    <property type="molecule type" value="Genomic_DNA"/>
</dbReference>
<evidence type="ECO:0000256" key="1">
    <source>
        <dbReference type="ARBA" id="ARBA00022614"/>
    </source>
</evidence>
<dbReference type="PANTHER" id="PTHR46652">
    <property type="entry name" value="LEUCINE-RICH REPEAT AND IQ DOMAIN-CONTAINING PROTEIN 1-RELATED"/>
    <property type="match status" value="1"/>
</dbReference>
<dbReference type="Pfam" id="PF01522">
    <property type="entry name" value="Polysacc_deac_1"/>
    <property type="match status" value="1"/>
</dbReference>
<dbReference type="SUPFAM" id="SSF88713">
    <property type="entry name" value="Glycoside hydrolase/deacetylase"/>
    <property type="match status" value="1"/>
</dbReference>
<dbReference type="AlphaFoldDB" id="K6DM53"/>
<dbReference type="Pfam" id="PF12799">
    <property type="entry name" value="LRR_4"/>
    <property type="match status" value="1"/>
</dbReference>
<dbReference type="PANTHER" id="PTHR46652:SF3">
    <property type="entry name" value="LEUCINE-RICH REPEAT-CONTAINING PROTEIN 9"/>
    <property type="match status" value="1"/>
</dbReference>
<sequence length="399" mass="45822">MKSALTRSLGQVKDRFNRYRYWEWYYGNLIRGMEKAIDKRGFGHMSPYINKPGIAFSFDDSYRVGQWVEYGKEMFGYYDVKVTFNVNAFHHFEGEREHTQKEIDMLLELQSCGHELAHHGFKHQSAVSYANENGSSAWIKDEIISLFDWMENQAHSKTKEKFKKPVTFAFPFAEYNEENISELVPDYFKIVRGQLVGNNLTPFSHTGLAPSLCIDSKFVPNVKYIKRIMKAAKQTGCNLIFMCHSILPKEAEWDDFGWGEDPIGSGEWRITPDTIQTIINEAKRMDMEFYTTAELANVATFIDRNLGSCVRNHIANPYGSWISISELSAIKELDLSGKDISNLDGIQYFTKLEMLNLNNNNISDFRLIERLPNLKKIDIGNNPISSKIAPPLAGLKVLF</sequence>
<reference evidence="4 5" key="1">
    <citation type="journal article" date="2012" name="Front. Microbiol.">
        <title>Redundancy and modularity in membrane-associated dissimilatory nitrate reduction in Bacillus.</title>
        <authorList>
            <person name="Heylen K."/>
            <person name="Keltjens J."/>
        </authorList>
    </citation>
    <scope>NUCLEOTIDE SEQUENCE [LARGE SCALE GENOMIC DNA]</scope>
    <source>
        <strain evidence="5">LMG 21833T</strain>
    </source>
</reference>
<accession>K6DM53</accession>
<dbReference type="GO" id="GO:0005975">
    <property type="term" value="P:carbohydrate metabolic process"/>
    <property type="evidence" value="ECO:0007669"/>
    <property type="project" value="InterPro"/>
</dbReference>
<feature type="domain" description="NodB homology" evidence="3">
    <location>
        <begin position="51"/>
        <end position="178"/>
    </location>
</feature>
<dbReference type="RefSeq" id="WP_007085022.1">
    <property type="nucleotide sequence ID" value="NZ_AJLS01000056.1"/>
</dbReference>
<dbReference type="Proteomes" id="UP000006316">
    <property type="component" value="Unassembled WGS sequence"/>
</dbReference>
<keyword evidence="5" id="KW-1185">Reference proteome</keyword>
<dbReference type="STRING" id="1117379.BABA_10026"/>
<dbReference type="InterPro" id="IPR025875">
    <property type="entry name" value="Leu-rich_rpt_4"/>
</dbReference>
<dbReference type="InterPro" id="IPR050836">
    <property type="entry name" value="SDS22/Internalin_LRR"/>
</dbReference>
<evidence type="ECO:0000259" key="3">
    <source>
        <dbReference type="Pfam" id="PF01522"/>
    </source>
</evidence>
<dbReference type="PATRIC" id="fig|1117379.3.peg.2092"/>
<comment type="caution">
    <text evidence="4">The sequence shown here is derived from an EMBL/GenBank/DDBJ whole genome shotgun (WGS) entry which is preliminary data.</text>
</comment>
<dbReference type="SUPFAM" id="SSF52058">
    <property type="entry name" value="L domain-like"/>
    <property type="match status" value="1"/>
</dbReference>
<keyword evidence="1" id="KW-0433">Leucine-rich repeat</keyword>
<dbReference type="InterPro" id="IPR002509">
    <property type="entry name" value="NODB_dom"/>
</dbReference>
<dbReference type="InterPro" id="IPR011330">
    <property type="entry name" value="Glyco_hydro/deAcase_b/a-brl"/>
</dbReference>
<name>K6DM53_9BACI</name>
<dbReference type="InterPro" id="IPR001611">
    <property type="entry name" value="Leu-rich_rpt"/>
</dbReference>
<organism evidence="4 5">
    <name type="scientific">Neobacillus bataviensis LMG 21833</name>
    <dbReference type="NCBI Taxonomy" id="1117379"/>
    <lineage>
        <taxon>Bacteria</taxon>
        <taxon>Bacillati</taxon>
        <taxon>Bacillota</taxon>
        <taxon>Bacilli</taxon>
        <taxon>Bacillales</taxon>
        <taxon>Bacillaceae</taxon>
        <taxon>Neobacillus</taxon>
    </lineage>
</organism>
<evidence type="ECO:0000313" key="5">
    <source>
        <dbReference type="Proteomes" id="UP000006316"/>
    </source>
</evidence>
<dbReference type="PROSITE" id="PS51450">
    <property type="entry name" value="LRR"/>
    <property type="match status" value="1"/>
</dbReference>
<dbReference type="InterPro" id="IPR032675">
    <property type="entry name" value="LRR_dom_sf"/>
</dbReference>
<dbReference type="GO" id="GO:0016810">
    <property type="term" value="F:hydrolase activity, acting on carbon-nitrogen (but not peptide) bonds"/>
    <property type="evidence" value="ECO:0007669"/>
    <property type="project" value="InterPro"/>
</dbReference>
<evidence type="ECO:0000313" key="4">
    <source>
        <dbReference type="EMBL" id="EKN69389.1"/>
    </source>
</evidence>
<dbReference type="Gene3D" id="3.20.20.370">
    <property type="entry name" value="Glycoside hydrolase/deacetylase"/>
    <property type="match status" value="1"/>
</dbReference>
<keyword evidence="2" id="KW-0677">Repeat</keyword>
<dbReference type="Gene3D" id="3.80.10.10">
    <property type="entry name" value="Ribonuclease Inhibitor"/>
    <property type="match status" value="1"/>
</dbReference>
<proteinExistence type="predicted"/>